<comment type="similarity">
    <text evidence="2">Belongs to the FPP/GGPP synthase family.</text>
</comment>
<dbReference type="InterPro" id="IPR033749">
    <property type="entry name" value="Polyprenyl_synt_CS"/>
</dbReference>
<dbReference type="PANTHER" id="PTHR43281">
    <property type="entry name" value="FARNESYL DIPHOSPHATE SYNTHASE"/>
    <property type="match status" value="1"/>
</dbReference>
<sequence length="794" mass="91233">MNEALIDHAHTAYRHAEQRAAQYFAALYEQTATKTYVTKLTEDFRLWKKGHLPRYSWLSIFSKTRKRPSSKEYNRYIQWLNRSGKLDDYLDRSVSYMYMRDLGKSLDSPDIRARVKHLAADIKQQLIASQETRDQNQPPELMSLSGLYRWAQKEGIEEDVIWVINKLNAVPSHIPKEMNAEHAQRKLIKIILGVVLNMKEEIDDNAPPAERAKRLGDAIRLGYSYGLTYPFIDDLLDSGALTAEEQAQYSHMIREALITGIVPELGTWTGKHTDMFQFIHSELCEAFTYIKGYQNSRSENTFFEQSYVFFHSQDIDRVKDLANANYTNEELYIPIILKSSSSRLIVRSVIRAPEDSGFEHRTFYYGIYNQLADDFADMFDDMQDGAVTPYTYYLKYHQQRPDLLNPFELYWSVISHIIHHVHHSDAATREVILDRAINGLKRCRERVGEAKYEEIMHIFDFNESAFLSLVKQMVQKADNVDFFDKLLRDQLVIQLANNRKEKEHFHASIAAIRQEINSILHITKPSTLPIEDSLFDAANYSLAGDGKRLRPILTWVMGVKKYGLQPSAIVPLLRSLEYMHTASLIFDDLPSQDNANTRRGRATLHHIYNSATAELTALLLIQRSIQEQSSLDKFDAATVLDLIRYSACKTEELCRGQAMDLQAKGMPLTLEQLNAICFYKTGAAFEASLVMPAILAKAPEAEITILKKFAYHAGIAFQIKDDLLDQEGDSYVLGKPVGQDKENNNSNFVSVLGVNEARKMMWEHYCLAAEGLHELPRQIPFLKHLLNYIVARDR</sequence>
<dbReference type="GO" id="GO:0046872">
    <property type="term" value="F:metal ion binding"/>
    <property type="evidence" value="ECO:0007669"/>
    <property type="project" value="UniProtKB-KW"/>
</dbReference>
<evidence type="ECO:0000256" key="2">
    <source>
        <dbReference type="ARBA" id="ARBA00006706"/>
    </source>
</evidence>
<dbReference type="EMBL" id="LS992241">
    <property type="protein sequence ID" value="SYX83858.1"/>
    <property type="molecule type" value="Genomic_DNA"/>
</dbReference>
<dbReference type="RefSeq" id="WP_138185860.1">
    <property type="nucleotide sequence ID" value="NZ_LS992241.1"/>
</dbReference>
<evidence type="ECO:0000256" key="1">
    <source>
        <dbReference type="ARBA" id="ARBA00001946"/>
    </source>
</evidence>
<dbReference type="PANTHER" id="PTHR43281:SF1">
    <property type="entry name" value="FARNESYL DIPHOSPHATE SYNTHASE"/>
    <property type="match status" value="1"/>
</dbReference>
<evidence type="ECO:0000256" key="6">
    <source>
        <dbReference type="ARBA" id="ARBA00023229"/>
    </source>
</evidence>
<keyword evidence="6" id="KW-0414">Isoprene biosynthesis</keyword>
<dbReference type="SUPFAM" id="SSF48576">
    <property type="entry name" value="Terpenoid synthases"/>
    <property type="match status" value="1"/>
</dbReference>
<proteinExistence type="inferred from homology"/>
<dbReference type="GO" id="GO:0008299">
    <property type="term" value="P:isoprenoid biosynthetic process"/>
    <property type="evidence" value="ECO:0007669"/>
    <property type="project" value="UniProtKB-KW"/>
</dbReference>
<organism evidence="7 8">
    <name type="scientific">Paenibacillus alvei</name>
    <name type="common">Bacillus alvei</name>
    <dbReference type="NCBI Taxonomy" id="44250"/>
    <lineage>
        <taxon>Bacteria</taxon>
        <taxon>Bacillati</taxon>
        <taxon>Bacillota</taxon>
        <taxon>Bacilli</taxon>
        <taxon>Bacillales</taxon>
        <taxon>Paenibacillaceae</taxon>
        <taxon>Paenibacillus</taxon>
    </lineage>
</organism>
<dbReference type="InterPro" id="IPR008949">
    <property type="entry name" value="Isoprenoid_synthase_dom_sf"/>
</dbReference>
<evidence type="ECO:0000256" key="4">
    <source>
        <dbReference type="ARBA" id="ARBA00022723"/>
    </source>
</evidence>
<dbReference type="PROSITE" id="PS00723">
    <property type="entry name" value="POLYPRENYL_SYNTHASE_1"/>
    <property type="match status" value="1"/>
</dbReference>
<protein>
    <submittedName>
        <fullName evidence="7">Geranyl transferase</fullName>
    </submittedName>
</protein>
<dbReference type="Pfam" id="PF00348">
    <property type="entry name" value="polyprenyl_synt"/>
    <property type="match status" value="1"/>
</dbReference>
<keyword evidence="3 7" id="KW-0808">Transferase</keyword>
<dbReference type="Gene3D" id="1.10.600.10">
    <property type="entry name" value="Farnesyl Diphosphate Synthase"/>
    <property type="match status" value="1"/>
</dbReference>
<evidence type="ECO:0000256" key="3">
    <source>
        <dbReference type="ARBA" id="ARBA00022679"/>
    </source>
</evidence>
<reference evidence="8" key="1">
    <citation type="submission" date="2018-08" db="EMBL/GenBank/DDBJ databases">
        <authorList>
            <person name="Chevrot R."/>
        </authorList>
    </citation>
    <scope>NUCLEOTIDE SEQUENCE [LARGE SCALE GENOMIC DNA]</scope>
</reference>
<dbReference type="InterPro" id="IPR000092">
    <property type="entry name" value="Polyprenyl_synt"/>
</dbReference>
<dbReference type="SFLD" id="SFLDS00005">
    <property type="entry name" value="Isoprenoid_Synthase_Type_I"/>
    <property type="match status" value="1"/>
</dbReference>
<keyword evidence="4" id="KW-0479">Metal-binding</keyword>
<comment type="cofactor">
    <cofactor evidence="1">
        <name>Mg(2+)</name>
        <dbReference type="ChEBI" id="CHEBI:18420"/>
    </cofactor>
</comment>
<name>A0A383RA65_PAEAL</name>
<gene>
    <name evidence="7" type="ORF">PBLR_12280</name>
</gene>
<evidence type="ECO:0000256" key="5">
    <source>
        <dbReference type="ARBA" id="ARBA00022842"/>
    </source>
</evidence>
<dbReference type="GO" id="GO:0004659">
    <property type="term" value="F:prenyltransferase activity"/>
    <property type="evidence" value="ECO:0007669"/>
    <property type="project" value="InterPro"/>
</dbReference>
<evidence type="ECO:0000313" key="8">
    <source>
        <dbReference type="Proteomes" id="UP000304148"/>
    </source>
</evidence>
<dbReference type="Proteomes" id="UP000304148">
    <property type="component" value="Chromosome"/>
</dbReference>
<accession>A0A383RA65</accession>
<dbReference type="CDD" id="cd00685">
    <property type="entry name" value="Trans_IPPS_HT"/>
    <property type="match status" value="1"/>
</dbReference>
<dbReference type="AlphaFoldDB" id="A0A383RA65"/>
<keyword evidence="5" id="KW-0460">Magnesium</keyword>
<evidence type="ECO:0000313" key="7">
    <source>
        <dbReference type="EMBL" id="SYX83858.1"/>
    </source>
</evidence>